<proteinExistence type="predicted"/>
<accession>A0A8J7YFZ7</accession>
<dbReference type="PANTHER" id="PTHR34236">
    <property type="entry name" value="DIMETHYL SULFOXIDE REDUCTASE TRANSCRIPTIONAL ACTIVATOR"/>
    <property type="match status" value="1"/>
</dbReference>
<keyword evidence="1" id="KW-0805">Transcription regulation</keyword>
<dbReference type="InterPro" id="IPR036388">
    <property type="entry name" value="WH-like_DNA-bd_sf"/>
</dbReference>
<sequence>MKQLEITTTIDTDLLPHFYQVVSESPAIEELRVLDWNLAADDVGTLVYAVDGDLELFRDAAAETDGVDGVACSRVDGPVSYALVDARLAAVPFFNEFMRATARAGLVVRKPLVYRDNRSYSYALGDPASLQAAIDGTPPGVDLQIERISQFPSVFDEPTRRLSDRQRETVEAALELGYYDQPRGSTHEDIAAALDCAPSTVTTHLQKAEEKLVRDAMRSTQR</sequence>
<name>A0A8J7YFZ7_9EURY</name>
<feature type="domain" description="HVO-0513-like N-terminal" evidence="4">
    <location>
        <begin position="20"/>
        <end position="150"/>
    </location>
</feature>
<keyword evidence="6" id="KW-1185">Reference proteome</keyword>
<protein>
    <submittedName>
        <fullName evidence="5">Helix-turn-helix domain-containing protein</fullName>
    </submittedName>
</protein>
<organism evidence="5 6">
    <name type="scientific">Haloarcula salinisoli</name>
    <dbReference type="NCBI Taxonomy" id="2487746"/>
    <lineage>
        <taxon>Archaea</taxon>
        <taxon>Methanobacteriati</taxon>
        <taxon>Methanobacteriota</taxon>
        <taxon>Stenosarchaea group</taxon>
        <taxon>Halobacteria</taxon>
        <taxon>Halobacteriales</taxon>
        <taxon>Haloarculaceae</taxon>
        <taxon>Haloarcula</taxon>
    </lineage>
</organism>
<dbReference type="Gene3D" id="1.10.10.10">
    <property type="entry name" value="Winged helix-like DNA-binding domain superfamily/Winged helix DNA-binding domain"/>
    <property type="match status" value="1"/>
</dbReference>
<gene>
    <name evidence="5" type="ORF">EGD98_03190</name>
</gene>
<evidence type="ECO:0000313" key="5">
    <source>
        <dbReference type="EMBL" id="MBX0302673.1"/>
    </source>
</evidence>
<keyword evidence="2" id="KW-0804">Transcription</keyword>
<dbReference type="InterPro" id="IPR007050">
    <property type="entry name" value="HTH_bacterioopsin"/>
</dbReference>
<comment type="caution">
    <text evidence="5">The sequence shown here is derived from an EMBL/GenBank/DDBJ whole genome shotgun (WGS) entry which is preliminary data.</text>
</comment>
<evidence type="ECO:0000259" key="3">
    <source>
        <dbReference type="Pfam" id="PF04967"/>
    </source>
</evidence>
<evidence type="ECO:0000256" key="1">
    <source>
        <dbReference type="ARBA" id="ARBA00023015"/>
    </source>
</evidence>
<evidence type="ECO:0000259" key="4">
    <source>
        <dbReference type="Pfam" id="PF24278"/>
    </source>
</evidence>
<dbReference type="EMBL" id="RKLQ01000001">
    <property type="protein sequence ID" value="MBX0302673.1"/>
    <property type="molecule type" value="Genomic_DNA"/>
</dbReference>
<dbReference type="AlphaFoldDB" id="A0A8J7YFZ7"/>
<dbReference type="RefSeq" id="WP_220586907.1">
    <property type="nucleotide sequence ID" value="NZ_RKLQ01000001.1"/>
</dbReference>
<dbReference type="InterPro" id="IPR056493">
    <property type="entry name" value="HVO_0513_N"/>
</dbReference>
<dbReference type="Pfam" id="PF04967">
    <property type="entry name" value="HTH_10"/>
    <property type="match status" value="1"/>
</dbReference>
<evidence type="ECO:0000256" key="2">
    <source>
        <dbReference type="ARBA" id="ARBA00023163"/>
    </source>
</evidence>
<dbReference type="Pfam" id="PF24278">
    <property type="entry name" value="HVO_0513_N"/>
    <property type="match status" value="1"/>
</dbReference>
<dbReference type="PANTHER" id="PTHR34236:SF1">
    <property type="entry name" value="DIMETHYL SULFOXIDE REDUCTASE TRANSCRIPTIONAL ACTIVATOR"/>
    <property type="match status" value="1"/>
</dbReference>
<reference evidence="5" key="1">
    <citation type="submission" date="2021-06" db="EMBL/GenBank/DDBJ databases">
        <title>Halomicroarcula sp. F24A a new haloarchaeum isolated from saline soil.</title>
        <authorList>
            <person name="Duran-Viseras A."/>
            <person name="Sanchez-Porro C."/>
            <person name="Ventosa A."/>
        </authorList>
    </citation>
    <scope>NUCLEOTIDE SEQUENCE</scope>
    <source>
        <strain evidence="5">F24A</strain>
    </source>
</reference>
<feature type="domain" description="HTH bat-type" evidence="3">
    <location>
        <begin position="162"/>
        <end position="213"/>
    </location>
</feature>
<evidence type="ECO:0000313" key="6">
    <source>
        <dbReference type="Proteomes" id="UP000783863"/>
    </source>
</evidence>
<dbReference type="Proteomes" id="UP000783863">
    <property type="component" value="Unassembled WGS sequence"/>
</dbReference>